<dbReference type="EMBL" id="NRDI02000012">
    <property type="protein sequence ID" value="KAI1511956.1"/>
    <property type="molecule type" value="Genomic_DNA"/>
</dbReference>
<dbReference type="InterPro" id="IPR001810">
    <property type="entry name" value="F-box_dom"/>
</dbReference>
<dbReference type="SUPFAM" id="SSF81383">
    <property type="entry name" value="F-box domain"/>
    <property type="match status" value="1"/>
</dbReference>
<reference evidence="3" key="2">
    <citation type="submission" date="2021-05" db="EMBL/GenBank/DDBJ databases">
        <authorList>
            <person name="Moolhuijzen P.M."/>
            <person name="Moffat C.S."/>
        </authorList>
    </citation>
    <scope>NUCLEOTIDE SEQUENCE</scope>
    <source>
        <strain evidence="3">86-124</strain>
    </source>
</reference>
<reference evidence="3" key="3">
    <citation type="journal article" date="2022" name="bioRxiv">
        <title>A global pangenome for the wheat fungal pathogen Pyrenophora tritici-repentis and prediction of effector protein structural homology.</title>
        <authorList>
            <person name="Moolhuijzen P."/>
            <person name="See P.T."/>
            <person name="Shi G."/>
            <person name="Powell H.R."/>
            <person name="Cockram J."/>
            <person name="Jorgensen L.N."/>
            <person name="Benslimane H."/>
            <person name="Strelkov S.E."/>
            <person name="Turner J."/>
            <person name="Liu Z."/>
            <person name="Moffat C.S."/>
        </authorList>
    </citation>
    <scope>NUCLEOTIDE SEQUENCE</scope>
    <source>
        <strain evidence="3">86-124</strain>
    </source>
</reference>
<dbReference type="PROSITE" id="PS50181">
    <property type="entry name" value="FBOX"/>
    <property type="match status" value="1"/>
</dbReference>
<protein>
    <submittedName>
        <fullName evidence="3">F-box domain containing protein</fullName>
    </submittedName>
    <submittedName>
        <fullName evidence="2">F-box multi-domain protein</fullName>
    </submittedName>
</protein>
<dbReference type="EMBL" id="NQIK02000007">
    <property type="protein sequence ID" value="KAF7568275.1"/>
    <property type="molecule type" value="Genomic_DNA"/>
</dbReference>
<dbReference type="Gene3D" id="1.20.1280.50">
    <property type="match status" value="1"/>
</dbReference>
<organism evidence="2 4">
    <name type="scientific">Pyrenophora tritici-repentis</name>
    <dbReference type="NCBI Taxonomy" id="45151"/>
    <lineage>
        <taxon>Eukaryota</taxon>
        <taxon>Fungi</taxon>
        <taxon>Dikarya</taxon>
        <taxon>Ascomycota</taxon>
        <taxon>Pezizomycotina</taxon>
        <taxon>Dothideomycetes</taxon>
        <taxon>Pleosporomycetidae</taxon>
        <taxon>Pleosporales</taxon>
        <taxon>Pleosporineae</taxon>
        <taxon>Pleosporaceae</taxon>
        <taxon>Pyrenophora</taxon>
    </lineage>
</organism>
<comment type="caution">
    <text evidence="2">The sequence shown here is derived from an EMBL/GenBank/DDBJ whole genome shotgun (WGS) entry which is preliminary data.</text>
</comment>
<dbReference type="AlphaFoldDB" id="A0A2W1DK05"/>
<dbReference type="InterPro" id="IPR036047">
    <property type="entry name" value="F-box-like_dom_sf"/>
</dbReference>
<reference evidence="5" key="4">
    <citation type="journal article" date="2022" name="Microb. Genom.">
        <title>A global pangenome for the wheat fungal pathogen Pyrenophora tritici-repentis and prediction of effector protein structural homology.</title>
        <authorList>
            <person name="Moolhuijzen P.M."/>
            <person name="See P.T."/>
            <person name="Shi G."/>
            <person name="Powell H.R."/>
            <person name="Cockram J."/>
            <person name="Jorgensen L.N."/>
            <person name="Benslimane H."/>
            <person name="Strelkov S.E."/>
            <person name="Turner J."/>
            <person name="Liu Z."/>
            <person name="Moffat C.S."/>
        </authorList>
    </citation>
    <scope>NUCLEOTIDE SEQUENCE [LARGE SCALE GENOMIC DNA]</scope>
</reference>
<feature type="domain" description="F-box" evidence="1">
    <location>
        <begin position="1"/>
        <end position="46"/>
    </location>
</feature>
<evidence type="ECO:0000259" key="1">
    <source>
        <dbReference type="PROSITE" id="PS50181"/>
    </source>
</evidence>
<evidence type="ECO:0000313" key="4">
    <source>
        <dbReference type="Proteomes" id="UP000245464"/>
    </source>
</evidence>
<evidence type="ECO:0000313" key="5">
    <source>
        <dbReference type="Proteomes" id="UP000249757"/>
    </source>
</evidence>
<evidence type="ECO:0000313" key="2">
    <source>
        <dbReference type="EMBL" id="KAF7568275.1"/>
    </source>
</evidence>
<proteinExistence type="predicted"/>
<dbReference type="Proteomes" id="UP000245464">
    <property type="component" value="Chromosome 7"/>
</dbReference>
<dbReference type="Pfam" id="PF12937">
    <property type="entry name" value="F-box-like"/>
    <property type="match status" value="1"/>
</dbReference>
<gene>
    <name evidence="3" type="ORF">Ptr86124_008796</name>
    <name evidence="2" type="ORF">PtrM4_128880</name>
</gene>
<accession>A0A2W1DK05</accession>
<evidence type="ECO:0000313" key="3">
    <source>
        <dbReference type="EMBL" id="KAI1511956.1"/>
    </source>
</evidence>
<reference evidence="2 4" key="1">
    <citation type="journal article" date="2018" name="BMC Genomics">
        <title>Comparative genomics of the wheat fungal pathogen Pyrenophora tritici-repentis reveals chromosomal variations and genome plasticity.</title>
        <authorList>
            <person name="Moolhuijzen P."/>
            <person name="See P.T."/>
            <person name="Hane J.K."/>
            <person name="Shi G."/>
            <person name="Liu Z."/>
            <person name="Oliver R.P."/>
            <person name="Moffat C.S."/>
        </authorList>
    </citation>
    <scope>NUCLEOTIDE SEQUENCE [LARGE SCALE GENOMIC DNA]</scope>
    <source>
        <strain evidence="2">M4</strain>
    </source>
</reference>
<keyword evidence="5" id="KW-1185">Reference proteome</keyword>
<dbReference type="OrthoDB" id="3674062at2759"/>
<dbReference type="OMA" id="EEGWIWV"/>
<dbReference type="Proteomes" id="UP000249757">
    <property type="component" value="Unassembled WGS sequence"/>
</dbReference>
<sequence>MDNLPNELLLEIFNHLSSEDKSDILSVSVVNRRFHGLANDVLYNSYSLAQGDAALFISAIASKPQLAKCVRQVNWDCRPRSNFALVINDAFFFLRPFSAAEGRHIKETLGIRGSLYTEDLNRRCHELGPESYLYTFLSFTPRVSTLNVVAPSQWDRHKIWFKPALDSQMFAHLHTASIIGPMRIHSVLPLFLVPSLRTLTLNDVVSHRNHARAGAQDEWSTNSEVYERLEREGSWIKNFYLTNCNEPVSTIDRIMGIFRNLQILEIEQYGGVSWHYPELDLQKLLQSFGQQRKSLTSLSVATSNVALDPCALEWLQVLTHVESLSLNLSAETREEDENISNKISSGFSDWLPRNLKHLRLIVNDLSLLGRDSLSTGPSEDTVDALFAFSKNVKEVLPDLRTLAVDEWDEMLGTFACQTDFKLLQQEFARKGVHLLARPRIADGPYLSDSEDVEEGWVWVTWMALEA</sequence>
<name>A0A2W1DK05_9PLEO</name>